<dbReference type="Gene3D" id="3.40.50.720">
    <property type="entry name" value="NAD(P)-binding Rossmann-like Domain"/>
    <property type="match status" value="1"/>
</dbReference>
<dbReference type="HOGENOM" id="CLU_010194_1_3_7"/>
<name>L7UKQ9_MYXSD</name>
<dbReference type="GO" id="GO:0016020">
    <property type="term" value="C:membrane"/>
    <property type="evidence" value="ECO:0007669"/>
    <property type="project" value="TreeGrafter"/>
</dbReference>
<dbReference type="EMBL" id="CP004025">
    <property type="protein sequence ID" value="AGC47029.1"/>
    <property type="molecule type" value="Genomic_DNA"/>
</dbReference>
<dbReference type="OrthoDB" id="658698at2"/>
<sequence length="288" mass="30984">MLQGRRVVITGGGRGLGRVFAQSFVAAGANVIITGRNRQTLDEVSRELGGLETFVFDISDASATRAAFDHIHQTHGPIDVLVNNAGICHPPGFFWETPLEDWAATLDVNLKGTVYCTHAALQVMVEQGNGIIINLASSAGVFRWPTCSAYSVSKAAIVKLTENLSCETRRHGVSLFAYHPGLVHSIGLGADYLATPSPEDTLLGQVQKWVTSERLAGRTVDAQQSIGNLLKLAGGTCSELSGCYLTVHDDLERLMADRKALCTDHLMLRVQQHSPPTGATMPQRPPEA</sequence>
<dbReference type="InterPro" id="IPR002347">
    <property type="entry name" value="SDR_fam"/>
</dbReference>
<dbReference type="KEGG" id="msd:MYSTI_05753"/>
<evidence type="ECO:0000256" key="2">
    <source>
        <dbReference type="ARBA" id="ARBA00023002"/>
    </source>
</evidence>
<evidence type="ECO:0000313" key="5">
    <source>
        <dbReference type="Proteomes" id="UP000011131"/>
    </source>
</evidence>
<proteinExistence type="inferred from homology"/>
<keyword evidence="5" id="KW-1185">Reference proteome</keyword>
<dbReference type="AlphaFoldDB" id="L7UKQ9"/>
<dbReference type="eggNOG" id="COG1028">
    <property type="taxonomic scope" value="Bacteria"/>
</dbReference>
<dbReference type="InterPro" id="IPR036291">
    <property type="entry name" value="NAD(P)-bd_dom_sf"/>
</dbReference>
<dbReference type="PRINTS" id="PR00081">
    <property type="entry name" value="GDHRDH"/>
</dbReference>
<gene>
    <name evidence="4" type="ordered locus">MYSTI_05753</name>
</gene>
<evidence type="ECO:0000256" key="1">
    <source>
        <dbReference type="ARBA" id="ARBA00006484"/>
    </source>
</evidence>
<dbReference type="PATRIC" id="fig|1278073.3.peg.5834"/>
<evidence type="ECO:0000256" key="3">
    <source>
        <dbReference type="RuleBase" id="RU000363"/>
    </source>
</evidence>
<evidence type="ECO:0000313" key="4">
    <source>
        <dbReference type="EMBL" id="AGC47029.1"/>
    </source>
</evidence>
<dbReference type="STRING" id="1278073.MYSTI_05753"/>
<dbReference type="SUPFAM" id="SSF51735">
    <property type="entry name" value="NAD(P)-binding Rossmann-fold domains"/>
    <property type="match status" value="1"/>
</dbReference>
<comment type="similarity">
    <text evidence="1 3">Belongs to the short-chain dehydrogenases/reductases (SDR) family.</text>
</comment>
<keyword evidence="2" id="KW-0560">Oxidoreductase</keyword>
<dbReference type="GO" id="GO:0016491">
    <property type="term" value="F:oxidoreductase activity"/>
    <property type="evidence" value="ECO:0007669"/>
    <property type="project" value="UniProtKB-KW"/>
</dbReference>
<dbReference type="PANTHER" id="PTHR44196">
    <property type="entry name" value="DEHYDROGENASE/REDUCTASE SDR FAMILY MEMBER 7B"/>
    <property type="match status" value="1"/>
</dbReference>
<protein>
    <submittedName>
        <fullName evidence="4">Short-chain dehydrogenase/reductase</fullName>
    </submittedName>
</protein>
<dbReference type="Proteomes" id="UP000011131">
    <property type="component" value="Chromosome"/>
</dbReference>
<dbReference type="PRINTS" id="PR00080">
    <property type="entry name" value="SDRFAMILY"/>
</dbReference>
<dbReference type="PANTHER" id="PTHR44196:SF1">
    <property type="entry name" value="DEHYDROGENASE_REDUCTASE SDR FAMILY MEMBER 7B"/>
    <property type="match status" value="1"/>
</dbReference>
<accession>L7UKQ9</accession>
<dbReference type="CDD" id="cd05233">
    <property type="entry name" value="SDR_c"/>
    <property type="match status" value="1"/>
</dbReference>
<dbReference type="Pfam" id="PF00106">
    <property type="entry name" value="adh_short"/>
    <property type="match status" value="1"/>
</dbReference>
<reference evidence="4 5" key="1">
    <citation type="journal article" date="2013" name="Genome Announc.">
        <title>Complete genome sequence of Myxococcus stipitatus strain DSM 14675, a fruiting myxobacterium.</title>
        <authorList>
            <person name="Huntley S."/>
            <person name="Kneip S."/>
            <person name="Treuner-Lange A."/>
            <person name="Sogaard-Andersen L."/>
        </authorList>
    </citation>
    <scope>NUCLEOTIDE SEQUENCE [LARGE SCALE GENOMIC DNA]</scope>
    <source>
        <strain evidence="5">DSM 14675 / JCM 12634 / Mx s8</strain>
    </source>
</reference>
<organism evidence="4 5">
    <name type="scientific">Myxococcus stipitatus (strain DSM 14675 / JCM 12634 / Mx s8)</name>
    <dbReference type="NCBI Taxonomy" id="1278073"/>
    <lineage>
        <taxon>Bacteria</taxon>
        <taxon>Pseudomonadati</taxon>
        <taxon>Myxococcota</taxon>
        <taxon>Myxococcia</taxon>
        <taxon>Myxococcales</taxon>
        <taxon>Cystobacterineae</taxon>
        <taxon>Myxococcaceae</taxon>
        <taxon>Myxococcus</taxon>
    </lineage>
</organism>